<dbReference type="AlphaFoldDB" id="A0A918Z9B7"/>
<dbReference type="RefSeq" id="WP_146473588.1">
    <property type="nucleotide sequence ID" value="NZ_BNCF01000015.1"/>
</dbReference>
<accession>A0A918Z9B7</accession>
<dbReference type="Proteomes" id="UP000636453">
    <property type="component" value="Unassembled WGS sequence"/>
</dbReference>
<organism evidence="2 3">
    <name type="scientific">Vulcaniibacterium thermophilum</name>
    <dbReference type="NCBI Taxonomy" id="1169913"/>
    <lineage>
        <taxon>Bacteria</taxon>
        <taxon>Pseudomonadati</taxon>
        <taxon>Pseudomonadota</taxon>
        <taxon>Gammaproteobacteria</taxon>
        <taxon>Lysobacterales</taxon>
        <taxon>Lysobacteraceae</taxon>
        <taxon>Vulcaniibacterium</taxon>
    </lineage>
</organism>
<protein>
    <submittedName>
        <fullName evidence="2">Uncharacterized protein</fullName>
    </submittedName>
</protein>
<feature type="compositionally biased region" description="Low complexity" evidence="1">
    <location>
        <begin position="202"/>
        <end position="228"/>
    </location>
</feature>
<reference evidence="2" key="2">
    <citation type="submission" date="2020-09" db="EMBL/GenBank/DDBJ databases">
        <authorList>
            <person name="Sun Q."/>
            <person name="Kim S."/>
        </authorList>
    </citation>
    <scope>NUCLEOTIDE SEQUENCE</scope>
    <source>
        <strain evidence="2">KCTC 32020</strain>
    </source>
</reference>
<proteinExistence type="predicted"/>
<sequence length="261" mass="28007">MIAAHVQRARQEWRSNRRLRLGALVILLIAGAHAASALSERRAAIAADYGRDLELLQRLEEASREALWPKRASQTEARLRAERDSVPPVPTAGAAKAEMQAWLAAQLPPTGVRVERIEVETAADVPDYPGLWQVPARFDVVAPLGKVRDVMRMLSEALPWVQAERVEASGEGETRLSVIVRGYYRKGARRPADTAKVGSPRSGDPATDSPSASPPSAARAASDAGTPGRKARAAETGRPPSTRGIVPSIAREPVTGGGQKR</sequence>
<gene>
    <name evidence="2" type="ORF">GCM10007167_23870</name>
</gene>
<name>A0A918Z9B7_9GAMM</name>
<dbReference type="OrthoDB" id="6058322at2"/>
<evidence type="ECO:0000313" key="3">
    <source>
        <dbReference type="Proteomes" id="UP000636453"/>
    </source>
</evidence>
<comment type="caution">
    <text evidence="2">The sequence shown here is derived from an EMBL/GenBank/DDBJ whole genome shotgun (WGS) entry which is preliminary data.</text>
</comment>
<keyword evidence="3" id="KW-1185">Reference proteome</keyword>
<dbReference type="EMBL" id="BNCF01000015">
    <property type="protein sequence ID" value="GHE41173.1"/>
    <property type="molecule type" value="Genomic_DNA"/>
</dbReference>
<reference evidence="2" key="1">
    <citation type="journal article" date="2014" name="Int. J. Syst. Evol. Microbiol.">
        <title>Complete genome sequence of Corynebacterium casei LMG S-19264T (=DSM 44701T), isolated from a smear-ripened cheese.</title>
        <authorList>
            <consortium name="US DOE Joint Genome Institute (JGI-PGF)"/>
            <person name="Walter F."/>
            <person name="Albersmeier A."/>
            <person name="Kalinowski J."/>
            <person name="Ruckert C."/>
        </authorList>
    </citation>
    <scope>NUCLEOTIDE SEQUENCE</scope>
    <source>
        <strain evidence="2">KCTC 32020</strain>
    </source>
</reference>
<feature type="region of interest" description="Disordered" evidence="1">
    <location>
        <begin position="189"/>
        <end position="261"/>
    </location>
</feature>
<evidence type="ECO:0000313" key="2">
    <source>
        <dbReference type="EMBL" id="GHE41173.1"/>
    </source>
</evidence>
<evidence type="ECO:0000256" key="1">
    <source>
        <dbReference type="SAM" id="MobiDB-lite"/>
    </source>
</evidence>